<dbReference type="EMBL" id="CP126210">
    <property type="protein sequence ID" value="WIA11352.1"/>
    <property type="molecule type" value="Genomic_DNA"/>
</dbReference>
<accession>A0ABY8TQQ5</accession>
<proteinExistence type="predicted"/>
<name>A0ABY8TQQ5_TETOB</name>
<dbReference type="Proteomes" id="UP001244341">
    <property type="component" value="Chromosome 3b"/>
</dbReference>
<gene>
    <name evidence="1" type="ORF">OEZ85_011473</name>
</gene>
<evidence type="ECO:0008006" key="3">
    <source>
        <dbReference type="Google" id="ProtNLM"/>
    </source>
</evidence>
<sequence>MATCDPKAAAAADSLVTETAVWSIPARASNEVDECAELLESMAYSSMQLGGQELQLAIKPSTEWGPEDMSRLSSLVANRNRFVCMQLVTMVKEQHKKVTTAMAAGDTTVLHQAKFVFLGTITAAAADTGAPTVVSAGLFYPRWCSKDGAEMPHMYVELLCCNSPGRGYGSILLSHIEQFTAAGADHLSAAFAGCSVTSLHSSPI</sequence>
<organism evidence="1 2">
    <name type="scientific">Tetradesmus obliquus</name>
    <name type="common">Green alga</name>
    <name type="synonym">Acutodesmus obliquus</name>
    <dbReference type="NCBI Taxonomy" id="3088"/>
    <lineage>
        <taxon>Eukaryota</taxon>
        <taxon>Viridiplantae</taxon>
        <taxon>Chlorophyta</taxon>
        <taxon>core chlorophytes</taxon>
        <taxon>Chlorophyceae</taxon>
        <taxon>CS clade</taxon>
        <taxon>Sphaeropleales</taxon>
        <taxon>Scenedesmaceae</taxon>
        <taxon>Tetradesmus</taxon>
    </lineage>
</organism>
<evidence type="ECO:0000313" key="2">
    <source>
        <dbReference type="Proteomes" id="UP001244341"/>
    </source>
</evidence>
<keyword evidence="2" id="KW-1185">Reference proteome</keyword>
<reference evidence="1 2" key="1">
    <citation type="submission" date="2023-05" db="EMBL/GenBank/DDBJ databases">
        <title>A 100% complete, gapless, phased diploid assembly of the Scenedesmus obliquus UTEX 3031 genome.</title>
        <authorList>
            <person name="Biondi T.C."/>
            <person name="Hanschen E.R."/>
            <person name="Kwon T."/>
            <person name="Eng W."/>
            <person name="Kruse C.P.S."/>
            <person name="Koehler S.I."/>
            <person name="Kunde Y."/>
            <person name="Gleasner C.D."/>
            <person name="You Mak K.T."/>
            <person name="Polle J."/>
            <person name="Hovde B.T."/>
            <person name="Starkenburg S.R."/>
        </authorList>
    </citation>
    <scope>NUCLEOTIDE SEQUENCE [LARGE SCALE GENOMIC DNA]</scope>
    <source>
        <strain evidence="1 2">DOE0152z</strain>
    </source>
</reference>
<evidence type="ECO:0000313" key="1">
    <source>
        <dbReference type="EMBL" id="WIA11352.1"/>
    </source>
</evidence>
<protein>
    <recommendedName>
        <fullName evidence="3">N-acetyltransferase domain-containing protein</fullName>
    </recommendedName>
</protein>